<evidence type="ECO:0000313" key="2">
    <source>
        <dbReference type="Proteomes" id="UP000026915"/>
    </source>
</evidence>
<evidence type="ECO:0000313" key="1">
    <source>
        <dbReference type="EMBL" id="EOY03338.1"/>
    </source>
</evidence>
<reference evidence="1 2" key="1">
    <citation type="journal article" date="2013" name="Genome Biol.">
        <title>The genome sequence of the most widely cultivated cacao type and its use to identify candidate genes regulating pod color.</title>
        <authorList>
            <person name="Motamayor J.C."/>
            <person name="Mockaitis K."/>
            <person name="Schmutz J."/>
            <person name="Haiminen N."/>
            <person name="Iii D.L."/>
            <person name="Cornejo O."/>
            <person name="Findley S.D."/>
            <person name="Zheng P."/>
            <person name="Utro F."/>
            <person name="Royaert S."/>
            <person name="Saski C."/>
            <person name="Jenkins J."/>
            <person name="Podicheti R."/>
            <person name="Zhao M."/>
            <person name="Scheffler B.E."/>
            <person name="Stack J.C."/>
            <person name="Feltus F.A."/>
            <person name="Mustiga G.M."/>
            <person name="Amores F."/>
            <person name="Phillips W."/>
            <person name="Marelli J.P."/>
            <person name="May G.D."/>
            <person name="Shapiro H."/>
            <person name="Ma J."/>
            <person name="Bustamante C.D."/>
            <person name="Schnell R.J."/>
            <person name="Main D."/>
            <person name="Gilbert D."/>
            <person name="Parida L."/>
            <person name="Kuhn D.N."/>
        </authorList>
    </citation>
    <scope>NUCLEOTIDE SEQUENCE [LARGE SCALE GENOMIC DNA]</scope>
    <source>
        <strain evidence="2">cv. Matina 1-6</strain>
    </source>
</reference>
<dbReference type="Gramene" id="EOY03338">
    <property type="protein sequence ID" value="EOY03338"/>
    <property type="gene ID" value="TCM_018296"/>
</dbReference>
<keyword evidence="2" id="KW-1185">Reference proteome</keyword>
<sequence length="66" mass="7285">MRMIMDLSRPLCSGATQSGSLRDAITYIAASLDVLSNTLDLITYPQKEDKRLTLRNSVIINSVSRA</sequence>
<organism evidence="1 2">
    <name type="scientific">Theobroma cacao</name>
    <name type="common">Cacao</name>
    <name type="synonym">Cocoa</name>
    <dbReference type="NCBI Taxonomy" id="3641"/>
    <lineage>
        <taxon>Eukaryota</taxon>
        <taxon>Viridiplantae</taxon>
        <taxon>Streptophyta</taxon>
        <taxon>Embryophyta</taxon>
        <taxon>Tracheophyta</taxon>
        <taxon>Spermatophyta</taxon>
        <taxon>Magnoliopsida</taxon>
        <taxon>eudicotyledons</taxon>
        <taxon>Gunneridae</taxon>
        <taxon>Pentapetalae</taxon>
        <taxon>rosids</taxon>
        <taxon>malvids</taxon>
        <taxon>Malvales</taxon>
        <taxon>Malvaceae</taxon>
        <taxon>Byttnerioideae</taxon>
        <taxon>Theobroma</taxon>
    </lineage>
</organism>
<gene>
    <name evidence="1" type="ORF">TCM_018296</name>
</gene>
<dbReference type="AlphaFoldDB" id="A0A061EFC5"/>
<dbReference type="Proteomes" id="UP000026915">
    <property type="component" value="Chromosome 4"/>
</dbReference>
<protein>
    <submittedName>
        <fullName evidence="1">Uncharacterized protein</fullName>
    </submittedName>
</protein>
<dbReference type="HOGENOM" id="CLU_204181_0_0_1"/>
<dbReference type="InParanoid" id="A0A061EFC5"/>
<name>A0A061EFC5_THECC</name>
<accession>A0A061EFC5</accession>
<dbReference type="EMBL" id="CM001882">
    <property type="protein sequence ID" value="EOY03338.1"/>
    <property type="molecule type" value="Genomic_DNA"/>
</dbReference>
<proteinExistence type="predicted"/>